<dbReference type="EMBL" id="GG657456">
    <property type="protein sequence ID" value="OAT09092.1"/>
    <property type="molecule type" value="Genomic_DNA"/>
</dbReference>
<feature type="region of interest" description="Disordered" evidence="7">
    <location>
        <begin position="336"/>
        <end position="390"/>
    </location>
</feature>
<dbReference type="InterPro" id="IPR030456">
    <property type="entry name" value="TF_fork_head_CS_2"/>
</dbReference>
<proteinExistence type="predicted"/>
<dbReference type="SMART" id="SM00339">
    <property type="entry name" value="FH"/>
    <property type="match status" value="1"/>
</dbReference>
<organism evidence="9 10">
    <name type="scientific">Blastomyces gilchristii (strain SLH14081)</name>
    <name type="common">Blastomyces dermatitidis</name>
    <dbReference type="NCBI Taxonomy" id="559298"/>
    <lineage>
        <taxon>Eukaryota</taxon>
        <taxon>Fungi</taxon>
        <taxon>Dikarya</taxon>
        <taxon>Ascomycota</taxon>
        <taxon>Pezizomycotina</taxon>
        <taxon>Eurotiomycetes</taxon>
        <taxon>Eurotiomycetidae</taxon>
        <taxon>Onygenales</taxon>
        <taxon>Ajellomycetaceae</taxon>
        <taxon>Blastomyces</taxon>
    </lineage>
</organism>
<dbReference type="InterPro" id="IPR036390">
    <property type="entry name" value="WH_DNA-bd_sf"/>
</dbReference>
<feature type="compositionally biased region" description="Basic residues" evidence="7">
    <location>
        <begin position="370"/>
        <end position="380"/>
    </location>
</feature>
<evidence type="ECO:0000256" key="1">
    <source>
        <dbReference type="ARBA" id="ARBA00004123"/>
    </source>
</evidence>
<dbReference type="GeneID" id="8504335"/>
<evidence type="ECO:0000256" key="3">
    <source>
        <dbReference type="ARBA" id="ARBA00023125"/>
    </source>
</evidence>
<dbReference type="GO" id="GO:0000978">
    <property type="term" value="F:RNA polymerase II cis-regulatory region sequence-specific DNA binding"/>
    <property type="evidence" value="ECO:0007669"/>
    <property type="project" value="TreeGrafter"/>
</dbReference>
<evidence type="ECO:0000256" key="7">
    <source>
        <dbReference type="SAM" id="MobiDB-lite"/>
    </source>
</evidence>
<dbReference type="GO" id="GO:0005634">
    <property type="term" value="C:nucleus"/>
    <property type="evidence" value="ECO:0007669"/>
    <property type="project" value="UniProtKB-SubCell"/>
</dbReference>
<dbReference type="InterPro" id="IPR036388">
    <property type="entry name" value="WH-like_DNA-bd_sf"/>
</dbReference>
<dbReference type="STRING" id="559298.A0A179URN7"/>
<feature type="DNA-binding region" description="Fork-head" evidence="6">
    <location>
        <begin position="246"/>
        <end position="346"/>
    </location>
</feature>
<evidence type="ECO:0000313" key="10">
    <source>
        <dbReference type="Proteomes" id="UP000002038"/>
    </source>
</evidence>
<accession>A0A179URN7</accession>
<dbReference type="Pfam" id="PF00250">
    <property type="entry name" value="Forkhead"/>
    <property type="match status" value="1"/>
</dbReference>
<name>A0A179URN7_BLAGS</name>
<keyword evidence="3 6" id="KW-0238">DNA-binding</keyword>
<dbReference type="PANTHER" id="PTHR45881">
    <property type="entry name" value="CHECKPOINT SUPPRESSOR 1-LIKE, ISOFORM A-RELATED"/>
    <property type="match status" value="1"/>
</dbReference>
<feature type="compositionally biased region" description="Low complexity" evidence="7">
    <location>
        <begin position="208"/>
        <end position="220"/>
    </location>
</feature>
<feature type="region of interest" description="Disordered" evidence="7">
    <location>
        <begin position="193"/>
        <end position="249"/>
    </location>
</feature>
<evidence type="ECO:0000256" key="6">
    <source>
        <dbReference type="PROSITE-ProRule" id="PRU00089"/>
    </source>
</evidence>
<evidence type="ECO:0000256" key="4">
    <source>
        <dbReference type="ARBA" id="ARBA00023163"/>
    </source>
</evidence>
<dbReference type="PANTHER" id="PTHR45881:SF5">
    <property type="entry name" value="FORK-HEAD DOMAIN-CONTAINING PROTEIN"/>
    <property type="match status" value="1"/>
</dbReference>
<dbReference type="PRINTS" id="PR00053">
    <property type="entry name" value="FORKHEAD"/>
</dbReference>
<dbReference type="GO" id="GO:0000981">
    <property type="term" value="F:DNA-binding transcription factor activity, RNA polymerase II-specific"/>
    <property type="evidence" value="ECO:0007669"/>
    <property type="project" value="TreeGrafter"/>
</dbReference>
<dbReference type="Gene3D" id="1.10.10.10">
    <property type="entry name" value="Winged helix-like DNA-binding domain superfamily/Winged helix DNA-binding domain"/>
    <property type="match status" value="1"/>
</dbReference>
<gene>
    <name evidence="9" type="ORF">BDBG_04652</name>
</gene>
<evidence type="ECO:0000313" key="9">
    <source>
        <dbReference type="EMBL" id="OAT09092.1"/>
    </source>
</evidence>
<dbReference type="PROSITE" id="PS00658">
    <property type="entry name" value="FORK_HEAD_2"/>
    <property type="match status" value="1"/>
</dbReference>
<sequence>MRNYSDYHHFEPRSPGAQYPLFETTPVYRTPPLEQSVSFTDTARPRDFVNSSSCSNSVSNYNDLSHLDPNFPRHPKPVQSPSALLQHPCPLAMAPSFTPDSNYTNYACNLDSRSYSLLVENTTTESPLTASRFSQNRAAAGSENFCQSPSYPELSPAYGENIPILPLQFHDEQQAPSRQQFTFSHLREPSMERLSPNLGATGFPWSPEPSRVSSPSERSSNVQFSPEATTASTGHNLSGGETDDEKSDEPYSKLIWRALQSVPDNKMALKEIYEWFEKNTKKARNSDSKGWQNSIRHNLSMNAAFEGVKDTSSPDGTPKKTANVWVLTKEALQNGVQSTTRYRKLGTHKKSSKSEHPAPQRQSSGAKGGKAAKRNAKMRRVNQEPHVEQTANRGVAGCYYQPRDDNIAIRNLHYPHQIFSDHSNGFASDSFGLQSVIDTHPDSGLGDNSSFSYPLFPESNEFNLVLTTHDVDLN</sequence>
<keyword evidence="4" id="KW-0804">Transcription</keyword>
<keyword evidence="10" id="KW-1185">Reference proteome</keyword>
<dbReference type="VEuPathDB" id="FungiDB:BDBG_04652"/>
<feature type="compositionally biased region" description="Basic residues" evidence="7">
    <location>
        <begin position="341"/>
        <end position="351"/>
    </location>
</feature>
<evidence type="ECO:0000256" key="2">
    <source>
        <dbReference type="ARBA" id="ARBA00023015"/>
    </source>
</evidence>
<dbReference type="OrthoDB" id="5954824at2759"/>
<feature type="domain" description="Fork-head" evidence="8">
    <location>
        <begin position="246"/>
        <end position="346"/>
    </location>
</feature>
<evidence type="ECO:0000259" key="8">
    <source>
        <dbReference type="PROSITE" id="PS50039"/>
    </source>
</evidence>
<reference evidence="10" key="1">
    <citation type="journal article" date="2015" name="PLoS Genet.">
        <title>The dynamic genome and transcriptome of the human fungal pathogen Blastomyces and close relative Emmonsia.</title>
        <authorList>
            <person name="Munoz J.F."/>
            <person name="Gauthier G.M."/>
            <person name="Desjardins C.A."/>
            <person name="Gallo J.E."/>
            <person name="Holder J."/>
            <person name="Sullivan T.D."/>
            <person name="Marty A.J."/>
            <person name="Carmen J.C."/>
            <person name="Chen Z."/>
            <person name="Ding L."/>
            <person name="Gujja S."/>
            <person name="Magrini V."/>
            <person name="Misas E."/>
            <person name="Mitreva M."/>
            <person name="Priest M."/>
            <person name="Saif S."/>
            <person name="Whiston E.A."/>
            <person name="Young S."/>
            <person name="Zeng Q."/>
            <person name="Goldman W.E."/>
            <person name="Mardis E.R."/>
            <person name="Taylor J.W."/>
            <person name="McEwen J.G."/>
            <person name="Clay O.K."/>
            <person name="Klein B.S."/>
            <person name="Cuomo C.A."/>
        </authorList>
    </citation>
    <scope>NUCLEOTIDE SEQUENCE [LARGE SCALE GENOMIC DNA]</scope>
    <source>
        <strain evidence="10">SLH14081</strain>
    </source>
</reference>
<dbReference type="Proteomes" id="UP000002038">
    <property type="component" value="Unassembled WGS sequence"/>
</dbReference>
<dbReference type="AlphaFoldDB" id="A0A179URN7"/>
<dbReference type="PROSITE" id="PS50039">
    <property type="entry name" value="FORK_HEAD_3"/>
    <property type="match status" value="1"/>
</dbReference>
<dbReference type="InterPro" id="IPR001766">
    <property type="entry name" value="Fork_head_dom"/>
</dbReference>
<protein>
    <submittedName>
        <fullName evidence="9">Forkhead domain-containing protein</fullName>
    </submittedName>
</protein>
<evidence type="ECO:0000256" key="5">
    <source>
        <dbReference type="ARBA" id="ARBA00023242"/>
    </source>
</evidence>
<dbReference type="SUPFAM" id="SSF46785">
    <property type="entry name" value="Winged helix' DNA-binding domain"/>
    <property type="match status" value="1"/>
</dbReference>
<keyword evidence="2" id="KW-0805">Transcription regulation</keyword>
<feature type="compositionally biased region" description="Polar residues" evidence="7">
    <location>
        <begin position="221"/>
        <end position="236"/>
    </location>
</feature>
<dbReference type="KEGG" id="bgh:BDBG_04652"/>
<dbReference type="RefSeq" id="XP_002624788.2">
    <property type="nucleotide sequence ID" value="XM_002624742.2"/>
</dbReference>
<comment type="subcellular location">
    <subcellularLocation>
        <location evidence="1 6">Nucleus</location>
    </subcellularLocation>
</comment>
<keyword evidence="5 6" id="KW-0539">Nucleus</keyword>